<protein>
    <submittedName>
        <fullName evidence="1">Uncharacterized protein</fullName>
    </submittedName>
</protein>
<sequence length="376" mass="40427">MVGAIFRLEGLCWVVLCRDAWYDNGRGYSDARRGECGARCNHPEPPPSIVRAGFPTPRRALGLPSRQGATRKSGSGCRCKIQQHKYHLASNSTPPPPERSPGMTAVNEGFGAPELTNPSLVLGVNVTDSHTDPNVHYVEITYDFSWPGDGSLDSTPGAAKNPNGTFCVVAPTSWGTAKNITDKYTDANTHSTDCTPVLGSACVDAILTASAENDDGTRYGCLHGPWSKYPECADTFGIAEYAPYQKQGLELEVNSLESRYFRSGETFNAFTEGGVLPDTNSPGLYESAVNMLQVVLLRPPVAGPGERPSPTLNCMRVNTKEVVDGGSGSEDGNSGASRHVAAGGIPRTHHPRRSGFDPPVRNNIDDNQHLQVRVTW</sequence>
<evidence type="ECO:0000313" key="1">
    <source>
        <dbReference type="EMBL" id="KAH6632502.1"/>
    </source>
</evidence>
<keyword evidence="2" id="KW-1185">Reference proteome</keyword>
<dbReference type="EMBL" id="JAGIZQ010000004">
    <property type="protein sequence ID" value="KAH6632502.1"/>
    <property type="molecule type" value="Genomic_DNA"/>
</dbReference>
<name>A0ACB7P933_9PEZI</name>
<gene>
    <name evidence="1" type="ORF">F5144DRAFT_593239</name>
</gene>
<organism evidence="1 2">
    <name type="scientific">Chaetomium tenue</name>
    <dbReference type="NCBI Taxonomy" id="1854479"/>
    <lineage>
        <taxon>Eukaryota</taxon>
        <taxon>Fungi</taxon>
        <taxon>Dikarya</taxon>
        <taxon>Ascomycota</taxon>
        <taxon>Pezizomycotina</taxon>
        <taxon>Sordariomycetes</taxon>
        <taxon>Sordariomycetidae</taxon>
        <taxon>Sordariales</taxon>
        <taxon>Chaetomiaceae</taxon>
        <taxon>Chaetomium</taxon>
    </lineage>
</organism>
<comment type="caution">
    <text evidence="1">The sequence shown here is derived from an EMBL/GenBank/DDBJ whole genome shotgun (WGS) entry which is preliminary data.</text>
</comment>
<accession>A0ACB7P933</accession>
<dbReference type="Proteomes" id="UP000724584">
    <property type="component" value="Unassembled WGS sequence"/>
</dbReference>
<evidence type="ECO:0000313" key="2">
    <source>
        <dbReference type="Proteomes" id="UP000724584"/>
    </source>
</evidence>
<proteinExistence type="predicted"/>
<reference evidence="1 2" key="1">
    <citation type="journal article" date="2021" name="Nat. Commun.">
        <title>Genetic determinants of endophytism in the Arabidopsis root mycobiome.</title>
        <authorList>
            <person name="Mesny F."/>
            <person name="Miyauchi S."/>
            <person name="Thiergart T."/>
            <person name="Pickel B."/>
            <person name="Atanasova L."/>
            <person name="Karlsson M."/>
            <person name="Huettel B."/>
            <person name="Barry K.W."/>
            <person name="Haridas S."/>
            <person name="Chen C."/>
            <person name="Bauer D."/>
            <person name="Andreopoulos W."/>
            <person name="Pangilinan J."/>
            <person name="LaButti K."/>
            <person name="Riley R."/>
            <person name="Lipzen A."/>
            <person name="Clum A."/>
            <person name="Drula E."/>
            <person name="Henrissat B."/>
            <person name="Kohler A."/>
            <person name="Grigoriev I.V."/>
            <person name="Martin F.M."/>
            <person name="Hacquard S."/>
        </authorList>
    </citation>
    <scope>NUCLEOTIDE SEQUENCE [LARGE SCALE GENOMIC DNA]</scope>
    <source>
        <strain evidence="1 2">MPI-SDFR-AT-0079</strain>
    </source>
</reference>